<sequence>MRSLTDTKRWPYPFDIPRSDLQQITELDIHDPNIRFDTSFTDHIFGKAHSNCGVGNIKAFLYLIPTLFVPRLKYNRTKKPLTALRKAASLML</sequence>
<accession>A0A0B7NJ18</accession>
<reference evidence="1 2" key="1">
    <citation type="submission" date="2014-09" db="EMBL/GenBank/DDBJ databases">
        <authorList>
            <person name="Ellenberger Sabrina"/>
        </authorList>
    </citation>
    <scope>NUCLEOTIDE SEQUENCE [LARGE SCALE GENOMIC DNA]</scope>
    <source>
        <strain evidence="1 2">CBS 412.66</strain>
    </source>
</reference>
<proteinExistence type="predicted"/>
<organism evidence="1 2">
    <name type="scientific">Parasitella parasitica</name>
    <dbReference type="NCBI Taxonomy" id="35722"/>
    <lineage>
        <taxon>Eukaryota</taxon>
        <taxon>Fungi</taxon>
        <taxon>Fungi incertae sedis</taxon>
        <taxon>Mucoromycota</taxon>
        <taxon>Mucoromycotina</taxon>
        <taxon>Mucoromycetes</taxon>
        <taxon>Mucorales</taxon>
        <taxon>Mucorineae</taxon>
        <taxon>Mucoraceae</taxon>
        <taxon>Parasitella</taxon>
    </lineage>
</organism>
<evidence type="ECO:0000313" key="1">
    <source>
        <dbReference type="EMBL" id="CEP15367.1"/>
    </source>
</evidence>
<name>A0A0B7NJ18_9FUNG</name>
<dbReference type="AlphaFoldDB" id="A0A0B7NJ18"/>
<dbReference type="Proteomes" id="UP000054107">
    <property type="component" value="Unassembled WGS sequence"/>
</dbReference>
<protein>
    <submittedName>
        <fullName evidence="1">Uncharacterized protein</fullName>
    </submittedName>
</protein>
<evidence type="ECO:0000313" key="2">
    <source>
        <dbReference type="Proteomes" id="UP000054107"/>
    </source>
</evidence>
<dbReference type="EMBL" id="LN732103">
    <property type="protein sequence ID" value="CEP15367.1"/>
    <property type="molecule type" value="Genomic_DNA"/>
</dbReference>
<keyword evidence="2" id="KW-1185">Reference proteome</keyword>
<gene>
    <name evidence="1" type="primary">PARPA_09576.1 scaffold 36923</name>
</gene>